<dbReference type="STRING" id="103372.F4WKX7"/>
<dbReference type="PRINTS" id="PR00722">
    <property type="entry name" value="CHYMOTRYPSIN"/>
</dbReference>
<name>F4WKX7_ACREC</name>
<dbReference type="InterPro" id="IPR033116">
    <property type="entry name" value="TRYPSIN_SER"/>
</dbReference>
<dbReference type="InterPro" id="IPR001314">
    <property type="entry name" value="Peptidase_S1A"/>
</dbReference>
<organism evidence="13">
    <name type="scientific">Acromyrmex echinatior</name>
    <name type="common">Panamanian leafcutter ant</name>
    <name type="synonym">Acromyrmex octospinosus echinatior</name>
    <dbReference type="NCBI Taxonomy" id="103372"/>
    <lineage>
        <taxon>Eukaryota</taxon>
        <taxon>Metazoa</taxon>
        <taxon>Ecdysozoa</taxon>
        <taxon>Arthropoda</taxon>
        <taxon>Hexapoda</taxon>
        <taxon>Insecta</taxon>
        <taxon>Pterygota</taxon>
        <taxon>Neoptera</taxon>
        <taxon>Endopterygota</taxon>
        <taxon>Hymenoptera</taxon>
        <taxon>Apocrita</taxon>
        <taxon>Aculeata</taxon>
        <taxon>Formicoidea</taxon>
        <taxon>Formicidae</taxon>
        <taxon>Myrmicinae</taxon>
        <taxon>Acromyrmex</taxon>
    </lineage>
</organism>
<evidence type="ECO:0000256" key="10">
    <source>
        <dbReference type="RuleBase" id="RU363034"/>
    </source>
</evidence>
<keyword evidence="13" id="KW-1185">Reference proteome</keyword>
<evidence type="ECO:0000256" key="9">
    <source>
        <dbReference type="ARBA" id="ARBA00066707"/>
    </source>
</evidence>
<dbReference type="InterPro" id="IPR009003">
    <property type="entry name" value="Peptidase_S1_PA"/>
</dbReference>
<dbReference type="GO" id="GO:0004252">
    <property type="term" value="F:serine-type endopeptidase activity"/>
    <property type="evidence" value="ECO:0007669"/>
    <property type="project" value="InterPro"/>
</dbReference>
<evidence type="ECO:0000256" key="2">
    <source>
        <dbReference type="ARBA" id="ARBA00022670"/>
    </source>
</evidence>
<evidence type="ECO:0000256" key="8">
    <source>
        <dbReference type="ARBA" id="ARBA00052079"/>
    </source>
</evidence>
<dbReference type="eggNOG" id="KOG3627">
    <property type="taxonomic scope" value="Eukaryota"/>
</dbReference>
<dbReference type="Gene3D" id="2.40.10.10">
    <property type="entry name" value="Trypsin-like serine proteases"/>
    <property type="match status" value="1"/>
</dbReference>
<keyword evidence="1" id="KW-0768">Sushi</keyword>
<evidence type="ECO:0000256" key="5">
    <source>
        <dbReference type="ARBA" id="ARBA00022820"/>
    </source>
</evidence>
<comment type="catalytic activity">
    <reaction evidence="8">
        <text>Selective cleavage of 103-Arg-|-Ser-104 and 124-Ile-|-Ile-125 bonds in Limulus clotting factor B to form activated factor B. Cleavage of -Pro-Arg-|-Xaa- bonds in synthetic substrates.</text>
        <dbReference type="EC" id="3.4.21.84"/>
    </reaction>
</comment>
<accession>F4WKX7</accession>
<dbReference type="PANTHER" id="PTHR24264">
    <property type="entry name" value="TRYPSIN-RELATED"/>
    <property type="match status" value="1"/>
</dbReference>
<evidence type="ECO:0000256" key="7">
    <source>
        <dbReference type="ARBA" id="ARBA00023157"/>
    </source>
</evidence>
<gene>
    <name evidence="12" type="ORF">G5I_06397</name>
</gene>
<protein>
    <recommendedName>
        <fullName evidence="9">limulus clotting factor C</fullName>
        <ecNumber evidence="9">3.4.21.84</ecNumber>
    </recommendedName>
</protein>
<keyword evidence="7" id="KW-1015">Disulfide bond</keyword>
<dbReference type="InterPro" id="IPR001254">
    <property type="entry name" value="Trypsin_dom"/>
</dbReference>
<evidence type="ECO:0000256" key="1">
    <source>
        <dbReference type="ARBA" id="ARBA00022659"/>
    </source>
</evidence>
<dbReference type="InterPro" id="IPR043504">
    <property type="entry name" value="Peptidase_S1_PA_chymotrypsin"/>
</dbReference>
<evidence type="ECO:0000256" key="4">
    <source>
        <dbReference type="ARBA" id="ARBA00022801"/>
    </source>
</evidence>
<evidence type="ECO:0000259" key="11">
    <source>
        <dbReference type="PROSITE" id="PS50240"/>
    </source>
</evidence>
<dbReference type="OrthoDB" id="425190at2759"/>
<dbReference type="InParanoid" id="F4WKX7"/>
<keyword evidence="3" id="KW-0732">Signal</keyword>
<dbReference type="GO" id="GO:0042381">
    <property type="term" value="P:hemolymph coagulation"/>
    <property type="evidence" value="ECO:0007669"/>
    <property type="project" value="UniProtKB-KW"/>
</dbReference>
<proteinExistence type="predicted"/>
<dbReference type="CDD" id="cd00190">
    <property type="entry name" value="Tryp_SPc"/>
    <property type="match status" value="1"/>
</dbReference>
<dbReference type="EMBL" id="GL888206">
    <property type="protein sequence ID" value="EGI65219.1"/>
    <property type="molecule type" value="Genomic_DNA"/>
</dbReference>
<evidence type="ECO:0000256" key="6">
    <source>
        <dbReference type="ARBA" id="ARBA00022825"/>
    </source>
</evidence>
<sequence length="245" mass="26844">FPWIARLGCIVSPMPGLQWISWMCGGTLINELFILTAAHCFSDDSSLISLIMSYVARVADLNFEDTNDGAKPVQVPIKDIMRHMEYNALTHENDVALVKLAEKVKFTPILLPACLPLGKVKNENLDGMEASIAGWGHTSYEGESPDELLKATISIISEKECKAAYGQSTAVIDNRTLCAESPGKDSCQGDSGGPLTIRFENKTYLVGIVSWGKGCAEPNYPGVYTKVAEFLPFIKQHMGIEDFSY</sequence>
<evidence type="ECO:0000256" key="3">
    <source>
        <dbReference type="ARBA" id="ARBA00022729"/>
    </source>
</evidence>
<evidence type="ECO:0000313" key="13">
    <source>
        <dbReference type="Proteomes" id="UP000007755"/>
    </source>
</evidence>
<dbReference type="PROSITE" id="PS00135">
    <property type="entry name" value="TRYPSIN_SER"/>
    <property type="match status" value="1"/>
</dbReference>
<dbReference type="EC" id="3.4.21.84" evidence="9"/>
<keyword evidence="4 10" id="KW-0378">Hydrolase</keyword>
<reference evidence="12" key="1">
    <citation type="submission" date="2011-02" db="EMBL/GenBank/DDBJ databases">
        <title>The genome of the leaf-cutting ant Acromyrmex echinatior suggests key adaptations to social evolution and fungus farming.</title>
        <authorList>
            <person name="Nygaard S."/>
            <person name="Zhang G."/>
        </authorList>
    </citation>
    <scope>NUCLEOTIDE SEQUENCE</scope>
</reference>
<keyword evidence="6 10" id="KW-0720">Serine protease</keyword>
<dbReference type="PROSITE" id="PS00134">
    <property type="entry name" value="TRYPSIN_HIS"/>
    <property type="match status" value="1"/>
</dbReference>
<keyword evidence="2 10" id="KW-0645">Protease</keyword>
<dbReference type="GO" id="GO:0006508">
    <property type="term" value="P:proteolysis"/>
    <property type="evidence" value="ECO:0007669"/>
    <property type="project" value="UniProtKB-KW"/>
</dbReference>
<dbReference type="MEROPS" id="S01.511"/>
<dbReference type="SMART" id="SM00020">
    <property type="entry name" value="Tryp_SPc"/>
    <property type="match status" value="1"/>
</dbReference>
<dbReference type="Proteomes" id="UP000007755">
    <property type="component" value="Unassembled WGS sequence"/>
</dbReference>
<dbReference type="Pfam" id="PF00089">
    <property type="entry name" value="Trypsin"/>
    <property type="match status" value="1"/>
</dbReference>
<evidence type="ECO:0000313" key="12">
    <source>
        <dbReference type="EMBL" id="EGI65219.1"/>
    </source>
</evidence>
<feature type="non-terminal residue" evidence="12">
    <location>
        <position position="1"/>
    </location>
</feature>
<keyword evidence="5" id="KW-0353">Hemolymph clotting</keyword>
<feature type="domain" description="Peptidase S1" evidence="11">
    <location>
        <begin position="1"/>
        <end position="239"/>
    </location>
</feature>
<dbReference type="InterPro" id="IPR018114">
    <property type="entry name" value="TRYPSIN_HIS"/>
</dbReference>
<dbReference type="InterPro" id="IPR050127">
    <property type="entry name" value="Serine_Proteases_S1"/>
</dbReference>
<dbReference type="GO" id="GO:0005615">
    <property type="term" value="C:extracellular space"/>
    <property type="evidence" value="ECO:0007669"/>
    <property type="project" value="TreeGrafter"/>
</dbReference>
<dbReference type="PANTHER" id="PTHR24264:SF54">
    <property type="entry name" value="PEPTIDASE S1 DOMAIN-CONTAINING PROTEIN"/>
    <property type="match status" value="1"/>
</dbReference>
<dbReference type="AlphaFoldDB" id="F4WKX7"/>
<dbReference type="PROSITE" id="PS50240">
    <property type="entry name" value="TRYPSIN_DOM"/>
    <property type="match status" value="1"/>
</dbReference>
<dbReference type="FunFam" id="2.40.10.10:FF:000120">
    <property type="entry name" value="Putative serine protease"/>
    <property type="match status" value="1"/>
</dbReference>
<dbReference type="SUPFAM" id="SSF50494">
    <property type="entry name" value="Trypsin-like serine proteases"/>
    <property type="match status" value="1"/>
</dbReference>